<organism evidence="9 10">
    <name type="scientific">Nonomuraea purpurea</name>
    <dbReference type="NCBI Taxonomy" id="1849276"/>
    <lineage>
        <taxon>Bacteria</taxon>
        <taxon>Bacillati</taxon>
        <taxon>Actinomycetota</taxon>
        <taxon>Actinomycetes</taxon>
        <taxon>Streptosporangiales</taxon>
        <taxon>Streptosporangiaceae</taxon>
        <taxon>Nonomuraea</taxon>
    </lineage>
</organism>
<keyword evidence="6 7" id="KW-0472">Membrane</keyword>
<dbReference type="InterPro" id="IPR025966">
    <property type="entry name" value="OppC_N"/>
</dbReference>
<keyword evidence="3" id="KW-1003">Cell membrane</keyword>
<dbReference type="PANTHER" id="PTHR43386">
    <property type="entry name" value="OLIGOPEPTIDE TRANSPORT SYSTEM PERMEASE PROTEIN APPC"/>
    <property type="match status" value="1"/>
</dbReference>
<comment type="similarity">
    <text evidence="7">Belongs to the binding-protein-dependent transport system permease family.</text>
</comment>
<keyword evidence="5 7" id="KW-1133">Transmembrane helix</keyword>
<feature type="transmembrane region" description="Helical" evidence="7">
    <location>
        <begin position="192"/>
        <end position="213"/>
    </location>
</feature>
<evidence type="ECO:0000313" key="10">
    <source>
        <dbReference type="Proteomes" id="UP001595851"/>
    </source>
</evidence>
<evidence type="ECO:0000313" key="9">
    <source>
        <dbReference type="EMBL" id="MFC4010427.1"/>
    </source>
</evidence>
<evidence type="ECO:0000259" key="8">
    <source>
        <dbReference type="PROSITE" id="PS50928"/>
    </source>
</evidence>
<dbReference type="RefSeq" id="WP_379530430.1">
    <property type="nucleotide sequence ID" value="NZ_JBHSBI010000012.1"/>
</dbReference>
<evidence type="ECO:0000256" key="5">
    <source>
        <dbReference type="ARBA" id="ARBA00022989"/>
    </source>
</evidence>
<dbReference type="Pfam" id="PF00528">
    <property type="entry name" value="BPD_transp_1"/>
    <property type="match status" value="1"/>
</dbReference>
<dbReference type="Gene3D" id="1.10.3720.10">
    <property type="entry name" value="MetI-like"/>
    <property type="match status" value="1"/>
</dbReference>
<feature type="domain" description="ABC transmembrane type-1" evidence="8">
    <location>
        <begin position="121"/>
        <end position="320"/>
    </location>
</feature>
<keyword evidence="4 7" id="KW-0812">Transmembrane</keyword>
<evidence type="ECO:0000256" key="3">
    <source>
        <dbReference type="ARBA" id="ARBA00022475"/>
    </source>
</evidence>
<evidence type="ECO:0000256" key="7">
    <source>
        <dbReference type="RuleBase" id="RU363032"/>
    </source>
</evidence>
<evidence type="ECO:0000256" key="4">
    <source>
        <dbReference type="ARBA" id="ARBA00022692"/>
    </source>
</evidence>
<keyword evidence="10" id="KW-1185">Reference proteome</keyword>
<evidence type="ECO:0000256" key="2">
    <source>
        <dbReference type="ARBA" id="ARBA00022448"/>
    </source>
</evidence>
<dbReference type="PANTHER" id="PTHR43386:SF1">
    <property type="entry name" value="D,D-DIPEPTIDE TRANSPORT SYSTEM PERMEASE PROTEIN DDPC-RELATED"/>
    <property type="match status" value="1"/>
</dbReference>
<accession>A0ABV8G8W4</accession>
<proteinExistence type="inferred from homology"/>
<feature type="transmembrane region" description="Helical" evidence="7">
    <location>
        <begin position="252"/>
        <end position="277"/>
    </location>
</feature>
<sequence>MTAPLDVPGSTMEAGPETVLEGTGSSVIRGRSLGQIAWMRLKRDRIAMIGGIVIVLLILIAIFAPLLVSWFGHPPNEWHRDRIDPAIQAPLGTFGGMSWDYLLGVEPTTGRDLFSRILYGARISLLIAFFATLLCVVLGTVLGMIAGFFGGWVDTVISRLMDIFLAFPLLVFALALAGVIPDKAFGMSGDTLRISLLVFIIGFFNWPYIGRIIRGQTLSLREREFVDAARSLGARNHTILFKEILPNLLAPILVYATLLIPSNILFEAALSFLGVGVRPPTPTWGGMLADAVHNYDVAPNYMLFPGLAIFITVLAFNLLGDGLRDAFDPKAR</sequence>
<name>A0ABV8G8W4_9ACTN</name>
<dbReference type="CDD" id="cd06261">
    <property type="entry name" value="TM_PBP2"/>
    <property type="match status" value="1"/>
</dbReference>
<comment type="caution">
    <text evidence="9">The sequence shown here is derived from an EMBL/GenBank/DDBJ whole genome shotgun (WGS) entry which is preliminary data.</text>
</comment>
<feature type="transmembrane region" description="Helical" evidence="7">
    <location>
        <begin position="46"/>
        <end position="71"/>
    </location>
</feature>
<dbReference type="InterPro" id="IPR000515">
    <property type="entry name" value="MetI-like"/>
</dbReference>
<feature type="transmembrane region" description="Helical" evidence="7">
    <location>
        <begin position="160"/>
        <end position="180"/>
    </location>
</feature>
<dbReference type="PROSITE" id="PS50928">
    <property type="entry name" value="ABC_TM1"/>
    <property type="match status" value="1"/>
</dbReference>
<feature type="transmembrane region" description="Helical" evidence="7">
    <location>
        <begin position="123"/>
        <end position="148"/>
    </location>
</feature>
<dbReference type="SUPFAM" id="SSF161098">
    <property type="entry name" value="MetI-like"/>
    <property type="match status" value="1"/>
</dbReference>
<dbReference type="InterPro" id="IPR035906">
    <property type="entry name" value="MetI-like_sf"/>
</dbReference>
<keyword evidence="2 7" id="KW-0813">Transport</keyword>
<gene>
    <name evidence="9" type="ORF">ACFOY2_24590</name>
</gene>
<reference evidence="10" key="1">
    <citation type="journal article" date="2019" name="Int. J. Syst. Evol. Microbiol.">
        <title>The Global Catalogue of Microorganisms (GCM) 10K type strain sequencing project: providing services to taxonomists for standard genome sequencing and annotation.</title>
        <authorList>
            <consortium name="The Broad Institute Genomics Platform"/>
            <consortium name="The Broad Institute Genome Sequencing Center for Infectious Disease"/>
            <person name="Wu L."/>
            <person name="Ma J."/>
        </authorList>
    </citation>
    <scope>NUCLEOTIDE SEQUENCE [LARGE SCALE GENOMIC DNA]</scope>
    <source>
        <strain evidence="10">TBRC 1276</strain>
    </source>
</reference>
<dbReference type="Proteomes" id="UP001595851">
    <property type="component" value="Unassembled WGS sequence"/>
</dbReference>
<evidence type="ECO:0000256" key="6">
    <source>
        <dbReference type="ARBA" id="ARBA00023136"/>
    </source>
</evidence>
<dbReference type="EMBL" id="JBHSBI010000012">
    <property type="protein sequence ID" value="MFC4010427.1"/>
    <property type="molecule type" value="Genomic_DNA"/>
</dbReference>
<dbReference type="Pfam" id="PF12911">
    <property type="entry name" value="OppC_N"/>
    <property type="match status" value="1"/>
</dbReference>
<feature type="transmembrane region" description="Helical" evidence="7">
    <location>
        <begin position="297"/>
        <end position="320"/>
    </location>
</feature>
<protein>
    <submittedName>
        <fullName evidence="9">ABC transporter permease</fullName>
    </submittedName>
</protein>
<comment type="subcellular location">
    <subcellularLocation>
        <location evidence="1 7">Cell membrane</location>
        <topology evidence="1 7">Multi-pass membrane protein</topology>
    </subcellularLocation>
</comment>
<dbReference type="InterPro" id="IPR050366">
    <property type="entry name" value="BP-dependent_transpt_permease"/>
</dbReference>
<evidence type="ECO:0000256" key="1">
    <source>
        <dbReference type="ARBA" id="ARBA00004651"/>
    </source>
</evidence>